<feature type="region of interest" description="Disordered" evidence="1">
    <location>
        <begin position="21"/>
        <end position="72"/>
    </location>
</feature>
<dbReference type="RefSeq" id="WP_106191182.1">
    <property type="nucleotide sequence ID" value="NZ_PVTO01000003.1"/>
</dbReference>
<dbReference type="Proteomes" id="UP000238205">
    <property type="component" value="Unassembled WGS sequence"/>
</dbReference>
<feature type="chain" id="PRO_5039215505" description="Lipoprotein" evidence="2">
    <location>
        <begin position="19"/>
        <end position="187"/>
    </location>
</feature>
<keyword evidence="4" id="KW-1185">Reference proteome</keyword>
<dbReference type="AlphaFoldDB" id="A0A2T0WAK1"/>
<organism evidence="3 4">
    <name type="scientific">Alkalibacterium olivapovliticus</name>
    <dbReference type="NCBI Taxonomy" id="99907"/>
    <lineage>
        <taxon>Bacteria</taxon>
        <taxon>Bacillati</taxon>
        <taxon>Bacillota</taxon>
        <taxon>Bacilli</taxon>
        <taxon>Lactobacillales</taxon>
        <taxon>Carnobacteriaceae</taxon>
        <taxon>Alkalibacterium</taxon>
    </lineage>
</organism>
<evidence type="ECO:0000313" key="3">
    <source>
        <dbReference type="EMBL" id="PRY83731.1"/>
    </source>
</evidence>
<accession>A0A2T0WAK1</accession>
<dbReference type="EMBL" id="PVTO01000003">
    <property type="protein sequence ID" value="PRY83731.1"/>
    <property type="molecule type" value="Genomic_DNA"/>
</dbReference>
<gene>
    <name evidence="3" type="ORF">CLV38_103155</name>
</gene>
<evidence type="ECO:0000256" key="1">
    <source>
        <dbReference type="SAM" id="MobiDB-lite"/>
    </source>
</evidence>
<sequence length="187" mass="19729">MELKKLIGLLAVSTLALAACDADTDEEPSPDPDIEEGTEGADEVEDDSTEDDAAEGDTDEDGESAHDIIDGIGSDLGYTSSIELEVTGGTWSQDGYVFTPEDGAATVNGSAAAGEDVDVYAFVLQDGEVVEKPEVEEGAFTFTAEATDGDQDYQVGVSDEDLWEVGDEADPEELVRWENVIILAPAE</sequence>
<name>A0A2T0WAK1_9LACT</name>
<dbReference type="PROSITE" id="PS51257">
    <property type="entry name" value="PROKAR_LIPOPROTEIN"/>
    <property type="match status" value="1"/>
</dbReference>
<dbReference type="OrthoDB" id="2165438at2"/>
<protein>
    <recommendedName>
        <fullName evidence="5">Lipoprotein</fullName>
    </recommendedName>
</protein>
<feature type="signal peptide" evidence="2">
    <location>
        <begin position="1"/>
        <end position="18"/>
    </location>
</feature>
<keyword evidence="2" id="KW-0732">Signal</keyword>
<feature type="compositionally biased region" description="Acidic residues" evidence="1">
    <location>
        <begin position="22"/>
        <end position="62"/>
    </location>
</feature>
<proteinExistence type="predicted"/>
<comment type="caution">
    <text evidence="3">The sequence shown here is derived from an EMBL/GenBank/DDBJ whole genome shotgun (WGS) entry which is preliminary data.</text>
</comment>
<evidence type="ECO:0008006" key="5">
    <source>
        <dbReference type="Google" id="ProtNLM"/>
    </source>
</evidence>
<reference evidence="3 4" key="1">
    <citation type="submission" date="2018-03" db="EMBL/GenBank/DDBJ databases">
        <title>Genomic Encyclopedia of Archaeal and Bacterial Type Strains, Phase II (KMG-II): from individual species to whole genera.</title>
        <authorList>
            <person name="Goeker M."/>
        </authorList>
    </citation>
    <scope>NUCLEOTIDE SEQUENCE [LARGE SCALE GENOMIC DNA]</scope>
    <source>
        <strain evidence="3 4">DSM 13175</strain>
    </source>
</reference>
<evidence type="ECO:0000313" key="4">
    <source>
        <dbReference type="Proteomes" id="UP000238205"/>
    </source>
</evidence>
<evidence type="ECO:0000256" key="2">
    <source>
        <dbReference type="SAM" id="SignalP"/>
    </source>
</evidence>